<feature type="region of interest" description="Disordered" evidence="1">
    <location>
        <begin position="370"/>
        <end position="424"/>
    </location>
</feature>
<feature type="compositionally biased region" description="Low complexity" evidence="1">
    <location>
        <begin position="381"/>
        <end position="402"/>
    </location>
</feature>
<evidence type="ECO:0000313" key="3">
    <source>
        <dbReference type="Proteomes" id="UP001160499"/>
    </source>
</evidence>
<dbReference type="RefSeq" id="WP_280874463.1">
    <property type="nucleotide sequence ID" value="NZ_JARXVH010000001.1"/>
</dbReference>
<accession>A0ABT6LAZ0</accession>
<organism evidence="2 3">
    <name type="scientific">Streptomyces pseudovenezuelae</name>
    <dbReference type="NCBI Taxonomy" id="67350"/>
    <lineage>
        <taxon>Bacteria</taxon>
        <taxon>Bacillati</taxon>
        <taxon>Actinomycetota</taxon>
        <taxon>Actinomycetes</taxon>
        <taxon>Kitasatosporales</taxon>
        <taxon>Streptomycetaceae</taxon>
        <taxon>Streptomyces</taxon>
        <taxon>Streptomyces aurantiacus group</taxon>
    </lineage>
</organism>
<gene>
    <name evidence="2" type="ORF">M2283_000727</name>
</gene>
<protein>
    <submittedName>
        <fullName evidence="2">Uncharacterized protein</fullName>
    </submittedName>
</protein>
<name>A0ABT6LAZ0_9ACTN</name>
<dbReference type="Proteomes" id="UP001160499">
    <property type="component" value="Unassembled WGS sequence"/>
</dbReference>
<dbReference type="EMBL" id="JARXVH010000001">
    <property type="protein sequence ID" value="MDH6213448.1"/>
    <property type="molecule type" value="Genomic_DNA"/>
</dbReference>
<evidence type="ECO:0000256" key="1">
    <source>
        <dbReference type="SAM" id="MobiDB-lite"/>
    </source>
</evidence>
<evidence type="ECO:0000313" key="2">
    <source>
        <dbReference type="EMBL" id="MDH6213448.1"/>
    </source>
</evidence>
<comment type="caution">
    <text evidence="2">The sequence shown here is derived from an EMBL/GenBank/DDBJ whole genome shotgun (WGS) entry which is preliminary data.</text>
</comment>
<sequence length="440" mass="48758">MTETGTRRSAEFDAPPLRRLRYFHGQMLGARDFQREQEYHREKLKLRMRCLLGYGVVCGLFVEPVGHHGEDGHTEQTEQAEQAEQAEPSGHSGQDGTETERTRHRAKVRITPGLAVDCDGNEVVVRGGCVIDLWKALPREERDTDTVWIGVQYAERAVEATRAVYNDACADTSECEYGWTEECFTVRVTGCEPPADERCDTCCSPCEHKVLWLARIDCADLDEPVREDRIHMNVRRPFGRHVPTVITGVNWIHGHTYTIDEAKALLGTQDKGGGLVVRFSGDIRTDSLQRGVVDLQVIEGGSGRNASTWYMGGEFTEPADKSCEFTREFKHRQTTRESLQDGDRLMITVRTAFILDRCCRPVDGTHVGGRVPQIDADTRATDAAGTTETGGTTDSTDSTDSDGAARHGGCDIPPSGIGPWTSGTGLGGDVFESWFFVKER</sequence>
<feature type="region of interest" description="Disordered" evidence="1">
    <location>
        <begin position="69"/>
        <end position="104"/>
    </location>
</feature>
<proteinExistence type="predicted"/>
<keyword evidence="3" id="KW-1185">Reference proteome</keyword>
<feature type="compositionally biased region" description="Low complexity" evidence="1">
    <location>
        <begin position="77"/>
        <end position="87"/>
    </location>
</feature>
<reference evidence="2 3" key="1">
    <citation type="submission" date="2023-04" db="EMBL/GenBank/DDBJ databases">
        <title>Forest soil microbial communities from Buena Vista Peninsula, Colon Province, Panama.</title>
        <authorList>
            <person name="Bouskill N."/>
        </authorList>
    </citation>
    <scope>NUCLEOTIDE SEQUENCE [LARGE SCALE GENOMIC DNA]</scope>
    <source>
        <strain evidence="2 3">GGS1</strain>
    </source>
</reference>